<accession>A0ABM9AXX7</accession>
<evidence type="ECO:0000259" key="2">
    <source>
        <dbReference type="Pfam" id="PF05598"/>
    </source>
</evidence>
<dbReference type="Proteomes" id="UP000837803">
    <property type="component" value="Unassembled WGS sequence"/>
</dbReference>
<evidence type="ECO:0000259" key="3">
    <source>
        <dbReference type="Pfam" id="PF13751"/>
    </source>
</evidence>
<reference evidence="4" key="1">
    <citation type="submission" date="2021-12" db="EMBL/GenBank/DDBJ databases">
        <authorList>
            <person name="Rodrigo-Torres L."/>
            <person name="Arahal R. D."/>
            <person name="Lucena T."/>
        </authorList>
    </citation>
    <scope>NUCLEOTIDE SEQUENCE</scope>
    <source>
        <strain evidence="4">CECT 8419</strain>
    </source>
</reference>
<dbReference type="InterPro" id="IPR025668">
    <property type="entry name" value="Tnp_DDE_dom"/>
</dbReference>
<feature type="domain" description="Transposase DDE" evidence="3">
    <location>
        <begin position="348"/>
        <end position="480"/>
    </location>
</feature>
<evidence type="ECO:0000313" key="4">
    <source>
        <dbReference type="EMBL" id="CAH0999562.1"/>
    </source>
</evidence>
<organism evidence="4 5">
    <name type="scientific">Neolewinella maritima</name>
    <dbReference type="NCBI Taxonomy" id="1383882"/>
    <lineage>
        <taxon>Bacteria</taxon>
        <taxon>Pseudomonadati</taxon>
        <taxon>Bacteroidota</taxon>
        <taxon>Saprospiria</taxon>
        <taxon>Saprospirales</taxon>
        <taxon>Lewinellaceae</taxon>
        <taxon>Neolewinella</taxon>
    </lineage>
</organism>
<evidence type="ECO:0000256" key="1">
    <source>
        <dbReference type="SAM" id="Coils"/>
    </source>
</evidence>
<dbReference type="EMBL" id="CAKLPZ010000001">
    <property type="protein sequence ID" value="CAH0999562.1"/>
    <property type="molecule type" value="Genomic_DNA"/>
</dbReference>
<dbReference type="NCBIfam" id="NF033551">
    <property type="entry name" value="transpos_IS1182"/>
    <property type="match status" value="1"/>
</dbReference>
<proteinExistence type="predicted"/>
<dbReference type="Pfam" id="PF13751">
    <property type="entry name" value="DDE_Tnp_1_6"/>
    <property type="match status" value="1"/>
</dbReference>
<feature type="domain" description="Transposase InsH N-terminal" evidence="2">
    <location>
        <begin position="19"/>
        <end position="109"/>
    </location>
</feature>
<dbReference type="InterPro" id="IPR008490">
    <property type="entry name" value="Transposase_InsH_N"/>
</dbReference>
<dbReference type="PANTHER" id="PTHR33408:SF2">
    <property type="entry name" value="TRANSPOSASE DDE DOMAIN-CONTAINING PROTEIN"/>
    <property type="match status" value="1"/>
</dbReference>
<dbReference type="RefSeq" id="WP_238749742.1">
    <property type="nucleotide sequence ID" value="NZ_CAKLPZ010000001.1"/>
</dbReference>
<protein>
    <submittedName>
        <fullName evidence="4">IS1182 family transposase ISVsp9</fullName>
    </submittedName>
</protein>
<dbReference type="Pfam" id="PF05598">
    <property type="entry name" value="DUF772"/>
    <property type="match status" value="1"/>
</dbReference>
<feature type="coiled-coil region" evidence="1">
    <location>
        <begin position="156"/>
        <end position="195"/>
    </location>
</feature>
<name>A0ABM9AXX7_9BACT</name>
<gene>
    <name evidence="4" type="ORF">LEM8419_00862</name>
</gene>
<dbReference type="InterPro" id="IPR047629">
    <property type="entry name" value="IS1182_transpos"/>
</dbReference>
<dbReference type="PANTHER" id="PTHR33408">
    <property type="entry name" value="TRANSPOSASE"/>
    <property type="match status" value="1"/>
</dbReference>
<comment type="caution">
    <text evidence="4">The sequence shown here is derived from an EMBL/GenBank/DDBJ whole genome shotgun (WGS) entry which is preliminary data.</text>
</comment>
<evidence type="ECO:0000313" key="5">
    <source>
        <dbReference type="Proteomes" id="UP000837803"/>
    </source>
</evidence>
<keyword evidence="5" id="KW-1185">Reference proteome</keyword>
<sequence length="537" mass="60428">MPKKIGLNPAQFGLFATPLEAMIPADAEVRVVAAFVDQLDLPALGFKPVQADGASAYGAELLLKLYLYGYLNRIRSSRQLERACAVNIEVMWLIGNLKPKYHTIADFRKHHPKALKAVFREYVLLLKDWELIAGQRLAVDGTKIHAQNARKQNFNRAKLQRKLERIERGIAAALQEFADRDVQEASDSKRELQQQALDKLTALRERKAVYEEMQTDLAESGANQLSQTDADARSMMVKGTESLVGYNIQSVVDDAHNLIVHTEATNVNDIQALGGLAGAAKDILDLPDQSEEPIDILADKGYYDATNLATVEALGMEPFVAERKTKPRAAGGYGAREFDYDEEADVYVCPEGEELTSNGRWYQQRESRGGRTPTERRFRRYRISHTICAQCPIREQCLSEAARNNRHGKVLHHHEHAAALARNRQRLQEWPEVYPSRQAIVEHPFGTIKRSWGAYFTLVKGLEAVDGEFSLLACCYNLRRSVSIVGVPELLRRLRGRVLAGNDSVLAFIGLFERFMTVICDHYPGILEVKLGRRKFA</sequence>
<keyword evidence="1" id="KW-0175">Coiled coil</keyword>